<proteinExistence type="predicted"/>
<accession>R9PTS8</accession>
<protein>
    <submittedName>
        <fullName evidence="1">Uncharacterized protein</fullName>
    </submittedName>
</protein>
<keyword evidence="2" id="KW-1185">Reference proteome</keyword>
<name>R9PTS8_AGAAL</name>
<evidence type="ECO:0000313" key="2">
    <source>
        <dbReference type="Proteomes" id="UP000014461"/>
    </source>
</evidence>
<comment type="caution">
    <text evidence="1">The sequence shown here is derived from an EMBL/GenBank/DDBJ whole genome shotgun (WGS) entry which is preliminary data.</text>
</comment>
<dbReference type="AlphaFoldDB" id="R9PTS8"/>
<sequence>MKKGVNKKLSINNRVGIITQAFYWLKQSIEGILVTLLII</sequence>
<gene>
    <name evidence="1" type="ORF">AALB_3026</name>
</gene>
<organism evidence="1 2">
    <name type="scientific">Agarivorans albus MKT 106</name>
    <dbReference type="NCBI Taxonomy" id="1331007"/>
    <lineage>
        <taxon>Bacteria</taxon>
        <taxon>Pseudomonadati</taxon>
        <taxon>Pseudomonadota</taxon>
        <taxon>Gammaproteobacteria</taxon>
        <taxon>Alteromonadales</taxon>
        <taxon>Alteromonadaceae</taxon>
        <taxon>Agarivorans</taxon>
    </lineage>
</organism>
<dbReference type="Proteomes" id="UP000014461">
    <property type="component" value="Unassembled WGS sequence"/>
</dbReference>
<reference evidence="1" key="1">
    <citation type="journal article" date="2013" name="Genome Announc.">
        <title>Draft Genome Sequence of Agarivorans albus Strain MKT 106T, an Agarolytic Marine Bacterium.</title>
        <authorList>
            <person name="Yasuike M."/>
            <person name="Nakamura Y."/>
            <person name="Kai W."/>
            <person name="Fujiwara A."/>
            <person name="Fukui Y."/>
            <person name="Satomi M."/>
            <person name="Sano M."/>
        </authorList>
    </citation>
    <scope>NUCLEOTIDE SEQUENCE [LARGE SCALE GENOMIC DNA]</scope>
</reference>
<dbReference type="EMBL" id="BARX01000021">
    <property type="protein sequence ID" value="GAD02946.1"/>
    <property type="molecule type" value="Genomic_DNA"/>
</dbReference>
<evidence type="ECO:0000313" key="1">
    <source>
        <dbReference type="EMBL" id="GAD02946.1"/>
    </source>
</evidence>